<keyword evidence="6" id="KW-1185">Reference proteome</keyword>
<dbReference type="GO" id="GO:0050660">
    <property type="term" value="F:flavin adenine dinucleotide binding"/>
    <property type="evidence" value="ECO:0007669"/>
    <property type="project" value="TreeGrafter"/>
</dbReference>
<dbReference type="PANTHER" id="PTHR43539">
    <property type="entry name" value="FLAVIN-BINDING MONOOXYGENASE-LIKE PROTEIN (AFU_ORTHOLOGUE AFUA_4G09220)"/>
    <property type="match status" value="1"/>
</dbReference>
<evidence type="ECO:0000313" key="3">
    <source>
        <dbReference type="EMBL" id="AMS41119.1"/>
    </source>
</evidence>
<dbReference type="PRINTS" id="PR00368">
    <property type="entry name" value="FADPNR"/>
</dbReference>
<sequence length="510" mass="56030">MTNSTGHQGRPMAFDVQAPLQAAAAGLAELEQRVRDELACLCYPPSNWVVPTSAEGEEKVHDVVVIGGGMCGLVASFALFGAGIQNIRIFDRSPTGFEGPWLTYARMETLRSPKQLTGPAYGMASLTFRAWYVAQFGNDTWAELDKIPRPMWMEYLRWYRKVLDLPVENGVEVKTIVPEGELMRLTLSGEGAREKSVLTRKVVMATGRDGMGHPSIPGFVDGLPRNYWAHSSDAIDFAALRGKRVVVVGVGASAVDNAAEALEAGAAEVRHLIRRKQMPCINKLMGIGSFGFTAAFPQLGDARRWQIMNYSLRTQTPAPRGSTMRVSRHPNAWFHFDAAVEKAELDGDEIVISTSQGKAVRCDFLILGTGFGVDPLARKELDGYADKILLWQDRFTPPEGQENTELGNYPYLANDFTFLEREPGQAPWLANIHSFNSGAAASLGKMSGDIPGISEGAAWLAREIAAKLYSENFGQYWQRLLDYDTPELRGDEWTASPLPDEAPAAARKQA</sequence>
<dbReference type="InterPro" id="IPR050982">
    <property type="entry name" value="Auxin_biosynth/cation_transpt"/>
</dbReference>
<dbReference type="SUPFAM" id="SSF51905">
    <property type="entry name" value="FAD/NAD(P)-binding domain"/>
    <property type="match status" value="1"/>
</dbReference>
<evidence type="ECO:0000313" key="6">
    <source>
        <dbReference type="Proteomes" id="UP000577697"/>
    </source>
</evidence>
<dbReference type="KEGG" id="aak:AA2016_2189"/>
<dbReference type="EMBL" id="JACICB010000007">
    <property type="protein sequence ID" value="MBB3705902.1"/>
    <property type="molecule type" value="Genomic_DNA"/>
</dbReference>
<gene>
    <name evidence="3" type="ORF">AA2016_2189</name>
    <name evidence="4" type="ORF">FHS67_002221</name>
</gene>
<dbReference type="EMBL" id="CP015005">
    <property type="protein sequence ID" value="AMS41119.1"/>
    <property type="molecule type" value="Genomic_DNA"/>
</dbReference>
<dbReference type="InterPro" id="IPR036188">
    <property type="entry name" value="FAD/NAD-bd_sf"/>
</dbReference>
<dbReference type="GO" id="GO:0004497">
    <property type="term" value="F:monooxygenase activity"/>
    <property type="evidence" value="ECO:0007669"/>
    <property type="project" value="TreeGrafter"/>
</dbReference>
<dbReference type="Gene3D" id="3.50.50.60">
    <property type="entry name" value="FAD/NAD(P)-binding domain"/>
    <property type="match status" value="1"/>
</dbReference>
<accession>A0AAC8YNA8</accession>
<dbReference type="Proteomes" id="UP000075755">
    <property type="component" value="Chromosome"/>
</dbReference>
<reference evidence="3 5" key="1">
    <citation type="submission" date="2016-03" db="EMBL/GenBank/DDBJ databases">
        <title>Complete genome of Aminobacter aminovorans KCTC 2477.</title>
        <authorList>
            <person name="Kim K.M."/>
        </authorList>
    </citation>
    <scope>NUCLEOTIDE SEQUENCE [LARGE SCALE GENOMIC DNA]</scope>
    <source>
        <strain evidence="3 5">KCTC 2477</strain>
    </source>
</reference>
<dbReference type="PRINTS" id="PR00411">
    <property type="entry name" value="PNDRDTASEI"/>
</dbReference>
<name>A0AAC8YNA8_AMIAI</name>
<evidence type="ECO:0000256" key="1">
    <source>
        <dbReference type="ARBA" id="ARBA00023002"/>
    </source>
</evidence>
<evidence type="ECO:0000313" key="4">
    <source>
        <dbReference type="EMBL" id="MBB3705902.1"/>
    </source>
</evidence>
<feature type="region of interest" description="Disordered" evidence="2">
    <location>
        <begin position="490"/>
        <end position="510"/>
    </location>
</feature>
<dbReference type="Pfam" id="PF13738">
    <property type="entry name" value="Pyr_redox_3"/>
    <property type="match status" value="1"/>
</dbReference>
<evidence type="ECO:0000256" key="2">
    <source>
        <dbReference type="SAM" id="MobiDB-lite"/>
    </source>
</evidence>
<dbReference type="PANTHER" id="PTHR43539:SF91">
    <property type="entry name" value="FAD-DEPENDENT URATE HYDROXYLASE"/>
    <property type="match status" value="1"/>
</dbReference>
<proteinExistence type="predicted"/>
<protein>
    <submittedName>
        <fullName evidence="3">FAD-dependent oxidoreductase</fullName>
    </submittedName>
</protein>
<evidence type="ECO:0000313" key="5">
    <source>
        <dbReference type="Proteomes" id="UP000075755"/>
    </source>
</evidence>
<reference evidence="4 6" key="2">
    <citation type="submission" date="2020-08" db="EMBL/GenBank/DDBJ databases">
        <title>Genomic Encyclopedia of Type Strains, Phase IV (KMG-IV): sequencing the most valuable type-strain genomes for metagenomic binning, comparative biology and taxonomic classification.</title>
        <authorList>
            <person name="Goeker M."/>
        </authorList>
    </citation>
    <scope>NUCLEOTIDE SEQUENCE [LARGE SCALE GENOMIC DNA]</scope>
    <source>
        <strain evidence="4 6">DSM 10368</strain>
    </source>
</reference>
<dbReference type="Proteomes" id="UP000577697">
    <property type="component" value="Unassembled WGS sequence"/>
</dbReference>
<organism evidence="3 5">
    <name type="scientific">Aminobacter aminovorans</name>
    <name type="common">Chelatobacter heintzii</name>
    <dbReference type="NCBI Taxonomy" id="83263"/>
    <lineage>
        <taxon>Bacteria</taxon>
        <taxon>Pseudomonadati</taxon>
        <taxon>Pseudomonadota</taxon>
        <taxon>Alphaproteobacteria</taxon>
        <taxon>Hyphomicrobiales</taxon>
        <taxon>Phyllobacteriaceae</taxon>
        <taxon>Aminobacter</taxon>
    </lineage>
</organism>
<dbReference type="AlphaFoldDB" id="A0AAC8YNA8"/>
<keyword evidence="1" id="KW-0560">Oxidoreductase</keyword>